<dbReference type="Proteomes" id="UP001165064">
    <property type="component" value="Unassembled WGS sequence"/>
</dbReference>
<evidence type="ECO:0000313" key="1">
    <source>
        <dbReference type="EMBL" id="GME81223.1"/>
    </source>
</evidence>
<comment type="caution">
    <text evidence="1">The sequence shown here is derived from an EMBL/GenBank/DDBJ whole genome shotgun (WGS) entry which is preliminary data.</text>
</comment>
<name>A0ACB5T4K9_AMBMO</name>
<accession>A0ACB5T4K9</accession>
<gene>
    <name evidence="1" type="ORF">Amon02_000481800</name>
</gene>
<reference evidence="1" key="1">
    <citation type="submission" date="2023-04" db="EMBL/GenBank/DDBJ databases">
        <title>Ambrosiozyma monospora NBRC 10751.</title>
        <authorList>
            <person name="Ichikawa N."/>
            <person name="Sato H."/>
            <person name="Tonouchi N."/>
        </authorList>
    </citation>
    <scope>NUCLEOTIDE SEQUENCE</scope>
    <source>
        <strain evidence="1">NBRC 10751</strain>
    </source>
</reference>
<dbReference type="EMBL" id="BSXS01003403">
    <property type="protein sequence ID" value="GME81223.1"/>
    <property type="molecule type" value="Genomic_DNA"/>
</dbReference>
<evidence type="ECO:0000313" key="2">
    <source>
        <dbReference type="Proteomes" id="UP001165064"/>
    </source>
</evidence>
<keyword evidence="2" id="KW-1185">Reference proteome</keyword>
<protein>
    <submittedName>
        <fullName evidence="1">Unnamed protein product</fullName>
    </submittedName>
</protein>
<organism evidence="1 2">
    <name type="scientific">Ambrosiozyma monospora</name>
    <name type="common">Yeast</name>
    <name type="synonym">Endomycopsis monosporus</name>
    <dbReference type="NCBI Taxonomy" id="43982"/>
    <lineage>
        <taxon>Eukaryota</taxon>
        <taxon>Fungi</taxon>
        <taxon>Dikarya</taxon>
        <taxon>Ascomycota</taxon>
        <taxon>Saccharomycotina</taxon>
        <taxon>Pichiomycetes</taxon>
        <taxon>Pichiales</taxon>
        <taxon>Pichiaceae</taxon>
        <taxon>Ambrosiozyma</taxon>
    </lineage>
</organism>
<sequence>MDWQPDFSQLANLRELNLLEFESLELVSNYLSSIPTTSLEALSISVVDIYVFGKSYDSTGTSEIHSFDLLNLSRFTNVSELSVSHLEETNVVKLNSLPPSLTCLKYIFLYEPSHSYDGISSSNSNSCKEQIQSVSQFQSEGLIICPRKIVILQR</sequence>
<proteinExistence type="predicted"/>